<gene>
    <name evidence="2" type="ORF">GGQ64_002217</name>
</gene>
<dbReference type="AlphaFoldDB" id="A0A7W6D6L6"/>
<dbReference type="InterPro" id="IPR005303">
    <property type="entry name" value="MOCOS_middle"/>
</dbReference>
<organism evidence="2 3">
    <name type="scientific">Mycoplana azooxidifex</name>
    <dbReference type="NCBI Taxonomy" id="1636188"/>
    <lineage>
        <taxon>Bacteria</taxon>
        <taxon>Pseudomonadati</taxon>
        <taxon>Pseudomonadota</taxon>
        <taxon>Alphaproteobacteria</taxon>
        <taxon>Hyphomicrobiales</taxon>
        <taxon>Rhizobiaceae</taxon>
        <taxon>Mycoplana</taxon>
    </lineage>
</organism>
<proteinExistence type="predicted"/>
<dbReference type="Pfam" id="PF03476">
    <property type="entry name" value="MOSC_N"/>
    <property type="match status" value="1"/>
</dbReference>
<dbReference type="GO" id="GO:0003824">
    <property type="term" value="F:catalytic activity"/>
    <property type="evidence" value="ECO:0007669"/>
    <property type="project" value="InterPro"/>
</dbReference>
<dbReference type="RefSeq" id="WP_183803633.1">
    <property type="nucleotide sequence ID" value="NZ_JACIEE010000004.1"/>
</dbReference>
<dbReference type="SUPFAM" id="SSF50800">
    <property type="entry name" value="PK beta-barrel domain-like"/>
    <property type="match status" value="1"/>
</dbReference>
<evidence type="ECO:0000313" key="3">
    <source>
        <dbReference type="Proteomes" id="UP000574761"/>
    </source>
</evidence>
<evidence type="ECO:0000259" key="1">
    <source>
        <dbReference type="PROSITE" id="PS51340"/>
    </source>
</evidence>
<dbReference type="Gene3D" id="2.40.33.20">
    <property type="entry name" value="PK beta-barrel domain-like"/>
    <property type="match status" value="1"/>
</dbReference>
<keyword evidence="3" id="KW-1185">Reference proteome</keyword>
<dbReference type="InterPro" id="IPR011037">
    <property type="entry name" value="Pyrv_Knase-like_insert_dom_sf"/>
</dbReference>
<evidence type="ECO:0000313" key="2">
    <source>
        <dbReference type="EMBL" id="MBB3977017.1"/>
    </source>
</evidence>
<dbReference type="GO" id="GO:0030170">
    <property type="term" value="F:pyridoxal phosphate binding"/>
    <property type="evidence" value="ECO:0007669"/>
    <property type="project" value="InterPro"/>
</dbReference>
<feature type="domain" description="MOSC" evidence="1">
    <location>
        <begin position="82"/>
        <end position="238"/>
    </location>
</feature>
<dbReference type="SUPFAM" id="SSF141673">
    <property type="entry name" value="MOSC N-terminal domain-like"/>
    <property type="match status" value="1"/>
</dbReference>
<protein>
    <recommendedName>
        <fullName evidence="1">MOSC domain-containing protein</fullName>
    </recommendedName>
</protein>
<dbReference type="Proteomes" id="UP000574761">
    <property type="component" value="Unassembled WGS sequence"/>
</dbReference>
<dbReference type="EMBL" id="JACIEE010000004">
    <property type="protein sequence ID" value="MBB3977017.1"/>
    <property type="molecule type" value="Genomic_DNA"/>
</dbReference>
<dbReference type="InterPro" id="IPR005302">
    <property type="entry name" value="MoCF_Sase_C"/>
</dbReference>
<dbReference type="PROSITE" id="PS51340">
    <property type="entry name" value="MOSC"/>
    <property type="match status" value="1"/>
</dbReference>
<comment type="caution">
    <text evidence="2">The sequence shown here is derived from an EMBL/GenBank/DDBJ whole genome shotgun (WGS) entry which is preliminary data.</text>
</comment>
<accession>A0A7W6D6L6</accession>
<name>A0A7W6D6L6_9HYPH</name>
<dbReference type="Pfam" id="PF03473">
    <property type="entry name" value="MOSC"/>
    <property type="match status" value="1"/>
</dbReference>
<dbReference type="GO" id="GO:0030151">
    <property type="term" value="F:molybdenum ion binding"/>
    <property type="evidence" value="ECO:0007669"/>
    <property type="project" value="InterPro"/>
</dbReference>
<sequence>MLFGKVSELWRYPVSSLAGERLEAAELDETGIVRDRLWGVFDADEAVAGPESEKRWRPVPALRARLEGKTIAVGQGDIWHSLPSSEADALASRHLGFPVRFQPFRPGVPVEQAGAPRYERSPLHILTTASMARLREILPAAIIDTPRFRPNIVIETGAEHTGFAEQELIGRMLSIGGARIAVIEPCKRCAFTALGQPDLPFDKDVLHAIARHGDGGFGVLAKVLEPAPIALADAVRIV</sequence>
<reference evidence="2 3" key="1">
    <citation type="submission" date="2020-08" db="EMBL/GenBank/DDBJ databases">
        <title>Genomic Encyclopedia of Type Strains, Phase IV (KMG-IV): sequencing the most valuable type-strain genomes for metagenomic binning, comparative biology and taxonomic classification.</title>
        <authorList>
            <person name="Goeker M."/>
        </authorList>
    </citation>
    <scope>NUCLEOTIDE SEQUENCE [LARGE SCALE GENOMIC DNA]</scope>
    <source>
        <strain evidence="2 3">DSM 100211</strain>
    </source>
</reference>